<keyword evidence="2" id="KW-1133">Transmembrane helix</keyword>
<proteinExistence type="predicted"/>
<accession>A0A087CZK2</accession>
<comment type="caution">
    <text evidence="3">The sequence shown here is derived from an EMBL/GenBank/DDBJ whole genome shotgun (WGS) entry which is preliminary data.</text>
</comment>
<sequence length="217" mass="23647">MESEGLPMANADSGRANSRRMADVGADGVSRDGNLRVAHTARVAHTPRAVRNVRVEAMRLAAIVGISLFHTMMPWTAQALCDPAAGCSQIGDMLGSDPTVLAVLGIIALMGAWGNHVFFMISGFYLIPSLARRSTQAGYWRDALRGTVRRVLVIAVSVVLVAVVALAFDAWVMPLVNVHLVWQWTLGIEFVWLYAAFVAVLDGLIRRPVLRMLRLGR</sequence>
<evidence type="ECO:0000256" key="1">
    <source>
        <dbReference type="SAM" id="MobiDB-lite"/>
    </source>
</evidence>
<feature type="transmembrane region" description="Helical" evidence="2">
    <location>
        <begin position="60"/>
        <end position="80"/>
    </location>
</feature>
<keyword evidence="2" id="KW-0812">Transmembrane</keyword>
<organism evidence="3 4">
    <name type="scientific">Bifidobacterium pullorum subsp. saeculare DSM 6531 = LMG 14934</name>
    <dbReference type="NCBI Taxonomy" id="1437611"/>
    <lineage>
        <taxon>Bacteria</taxon>
        <taxon>Bacillati</taxon>
        <taxon>Actinomycetota</taxon>
        <taxon>Actinomycetes</taxon>
        <taxon>Bifidobacteriales</taxon>
        <taxon>Bifidobacteriaceae</taxon>
        <taxon>Bifidobacterium</taxon>
    </lineage>
</organism>
<feature type="transmembrane region" description="Helical" evidence="2">
    <location>
        <begin position="148"/>
        <end position="168"/>
    </location>
</feature>
<keyword evidence="3" id="KW-0808">Transferase</keyword>
<protein>
    <submittedName>
        <fullName evidence="3">Acyltransferase family protein</fullName>
    </submittedName>
</protein>
<evidence type="ECO:0000313" key="4">
    <source>
        <dbReference type="Proteomes" id="UP000029040"/>
    </source>
</evidence>
<evidence type="ECO:0000256" key="2">
    <source>
        <dbReference type="SAM" id="Phobius"/>
    </source>
</evidence>
<gene>
    <name evidence="3" type="ORF">BSAE_0029</name>
</gene>
<feature type="transmembrane region" description="Helical" evidence="2">
    <location>
        <begin position="100"/>
        <end position="127"/>
    </location>
</feature>
<dbReference type="GO" id="GO:0016746">
    <property type="term" value="F:acyltransferase activity"/>
    <property type="evidence" value="ECO:0007669"/>
    <property type="project" value="UniProtKB-KW"/>
</dbReference>
<keyword evidence="3" id="KW-0012">Acyltransferase</keyword>
<keyword evidence="2" id="KW-0472">Membrane</keyword>
<feature type="region of interest" description="Disordered" evidence="1">
    <location>
        <begin position="1"/>
        <end position="20"/>
    </location>
</feature>
<dbReference type="AlphaFoldDB" id="A0A087CZK2"/>
<name>A0A087CZK2_9BIFI</name>
<dbReference type="Proteomes" id="UP000029040">
    <property type="component" value="Unassembled WGS sequence"/>
</dbReference>
<dbReference type="EMBL" id="JGZM01000002">
    <property type="protein sequence ID" value="KFI88702.1"/>
    <property type="molecule type" value="Genomic_DNA"/>
</dbReference>
<feature type="transmembrane region" description="Helical" evidence="2">
    <location>
        <begin position="180"/>
        <end position="205"/>
    </location>
</feature>
<evidence type="ECO:0000313" key="3">
    <source>
        <dbReference type="EMBL" id="KFI88702.1"/>
    </source>
</evidence>
<reference evidence="3 4" key="1">
    <citation type="submission" date="2014-03" db="EMBL/GenBank/DDBJ databases">
        <title>Genomics of Bifidobacteria.</title>
        <authorList>
            <person name="Ventura M."/>
            <person name="Milani C."/>
            <person name="Lugli G.A."/>
        </authorList>
    </citation>
    <scope>NUCLEOTIDE SEQUENCE [LARGE SCALE GENOMIC DNA]</scope>
    <source>
        <strain evidence="3 4">LMG 14934</strain>
    </source>
</reference>